<evidence type="ECO:0000313" key="6">
    <source>
        <dbReference type="EMBL" id="RJK93195.1"/>
    </source>
</evidence>
<dbReference type="PANTHER" id="PTHR13693">
    <property type="entry name" value="CLASS II AMINOTRANSFERASE/8-AMINO-7-OXONONANOATE SYNTHASE"/>
    <property type="match status" value="1"/>
</dbReference>
<proteinExistence type="predicted"/>
<comment type="cofactor">
    <cofactor evidence="1">
        <name>pyridoxal 5'-phosphate</name>
        <dbReference type="ChEBI" id="CHEBI:597326"/>
    </cofactor>
</comment>
<name>A0A3A3YR60_9ACTN</name>
<comment type="caution">
    <text evidence="6">The sequence shown here is derived from an EMBL/GenBank/DDBJ whole genome shotgun (WGS) entry which is preliminary data.</text>
</comment>
<evidence type="ECO:0000256" key="4">
    <source>
        <dbReference type="ARBA" id="ARBA00047715"/>
    </source>
</evidence>
<dbReference type="Gene3D" id="3.40.640.10">
    <property type="entry name" value="Type I PLP-dependent aspartate aminotransferase-like (Major domain)"/>
    <property type="match status" value="1"/>
</dbReference>
<dbReference type="AlphaFoldDB" id="A0A3A3YR60"/>
<dbReference type="InterPro" id="IPR050087">
    <property type="entry name" value="AON_synthase_class-II"/>
</dbReference>
<dbReference type="EC" id="2.3.1.47" evidence="2"/>
<protein>
    <recommendedName>
        <fullName evidence="2">8-amino-7-oxononanoate synthase</fullName>
        <ecNumber evidence="2">2.3.1.47</ecNumber>
    </recommendedName>
</protein>
<evidence type="ECO:0000256" key="3">
    <source>
        <dbReference type="ARBA" id="ARBA00022679"/>
    </source>
</evidence>
<organism evidence="6 7">
    <name type="scientific">Vallicoccus soli</name>
    <dbReference type="NCBI Taxonomy" id="2339232"/>
    <lineage>
        <taxon>Bacteria</taxon>
        <taxon>Bacillati</taxon>
        <taxon>Actinomycetota</taxon>
        <taxon>Actinomycetes</taxon>
        <taxon>Motilibacterales</taxon>
        <taxon>Vallicoccaceae</taxon>
        <taxon>Vallicoccus</taxon>
    </lineage>
</organism>
<keyword evidence="7" id="KW-1185">Reference proteome</keyword>
<dbReference type="GO" id="GO:0008710">
    <property type="term" value="F:8-amino-7-oxononanoate synthase activity"/>
    <property type="evidence" value="ECO:0007669"/>
    <property type="project" value="UniProtKB-EC"/>
</dbReference>
<dbReference type="InterPro" id="IPR015421">
    <property type="entry name" value="PyrdxlP-dep_Trfase_major"/>
</dbReference>
<dbReference type="Proteomes" id="UP000265614">
    <property type="component" value="Unassembled WGS sequence"/>
</dbReference>
<evidence type="ECO:0000256" key="2">
    <source>
        <dbReference type="ARBA" id="ARBA00013187"/>
    </source>
</evidence>
<dbReference type="OrthoDB" id="9807157at2"/>
<dbReference type="Pfam" id="PF00155">
    <property type="entry name" value="Aminotran_1_2"/>
    <property type="match status" value="1"/>
</dbReference>
<dbReference type="InterPro" id="IPR015424">
    <property type="entry name" value="PyrdxlP-dep_Trfase"/>
</dbReference>
<dbReference type="Gene3D" id="3.90.1150.10">
    <property type="entry name" value="Aspartate Aminotransferase, domain 1"/>
    <property type="match status" value="1"/>
</dbReference>
<evidence type="ECO:0000259" key="5">
    <source>
        <dbReference type="Pfam" id="PF00155"/>
    </source>
</evidence>
<evidence type="ECO:0000313" key="7">
    <source>
        <dbReference type="Proteomes" id="UP000265614"/>
    </source>
</evidence>
<accession>A0A3A3YR60</accession>
<keyword evidence="6" id="KW-0032">Aminotransferase</keyword>
<dbReference type="EMBL" id="QZEZ01000010">
    <property type="protein sequence ID" value="RJK93195.1"/>
    <property type="molecule type" value="Genomic_DNA"/>
</dbReference>
<comment type="catalytic activity">
    <reaction evidence="4">
        <text>6-carboxyhexanoyl-[ACP] + L-alanine + H(+) = (8S)-8-amino-7-oxononanoate + holo-[ACP] + CO2</text>
        <dbReference type="Rhea" id="RHEA:42288"/>
        <dbReference type="Rhea" id="RHEA-COMP:9685"/>
        <dbReference type="Rhea" id="RHEA-COMP:9955"/>
        <dbReference type="ChEBI" id="CHEBI:15378"/>
        <dbReference type="ChEBI" id="CHEBI:16526"/>
        <dbReference type="ChEBI" id="CHEBI:57972"/>
        <dbReference type="ChEBI" id="CHEBI:64479"/>
        <dbReference type="ChEBI" id="CHEBI:78846"/>
        <dbReference type="ChEBI" id="CHEBI:149468"/>
        <dbReference type="EC" id="2.3.1.47"/>
    </reaction>
</comment>
<dbReference type="InterPro" id="IPR015422">
    <property type="entry name" value="PyrdxlP-dep_Trfase_small"/>
</dbReference>
<evidence type="ECO:0000256" key="1">
    <source>
        <dbReference type="ARBA" id="ARBA00001933"/>
    </source>
</evidence>
<reference evidence="6 7" key="1">
    <citation type="submission" date="2018-09" db="EMBL/GenBank/DDBJ databases">
        <title>YIM 75000 draft genome.</title>
        <authorList>
            <person name="Tang S."/>
            <person name="Feng Y."/>
        </authorList>
    </citation>
    <scope>NUCLEOTIDE SEQUENCE [LARGE SCALE GENOMIC DNA]</scope>
    <source>
        <strain evidence="6 7">YIM 75000</strain>
    </source>
</reference>
<sequence>MYDATVDEVRGRRIRVGGQWLVDWASCNYLGLDLDPEVMAAIPPLVERWGTHPSWSRLLGNPRPYLEIEERLTELLGAPDTLVLPTITHIHMSVIPVLAGTGHVVMDAQAHKTIYDGCAVARGRGATMHRFRADDVEHLEEVLAGIPAGEQVLVAMDGVNSMTGNAPDLVRFAEVCRRHDALLYVDDAHGFGVVGESPTAANPYGLRGNSIVRHAGETYDNLVLVGGFSKAYSSLLAFLALPTWLKDHLKVAAPPYLYSGPSPTASLATVLAGFDVNERRGDALRQDLLRRTRRVLGHLDALGVRTPNRSGFPIIEVPLARAEDIDAVGDFLFDRGVYVTLAAYPLVPRDQVGFRVQTTAANTDEEVEELCETLSELARRFPLQEAEQQDAAA</sequence>
<feature type="domain" description="Aminotransferase class I/classII large" evidence="5">
    <location>
        <begin position="23"/>
        <end position="374"/>
    </location>
</feature>
<keyword evidence="3 6" id="KW-0808">Transferase</keyword>
<dbReference type="GO" id="GO:0030170">
    <property type="term" value="F:pyridoxal phosphate binding"/>
    <property type="evidence" value="ECO:0007669"/>
    <property type="project" value="InterPro"/>
</dbReference>
<dbReference type="GO" id="GO:0008483">
    <property type="term" value="F:transaminase activity"/>
    <property type="evidence" value="ECO:0007669"/>
    <property type="project" value="UniProtKB-KW"/>
</dbReference>
<dbReference type="SUPFAM" id="SSF53383">
    <property type="entry name" value="PLP-dependent transferases"/>
    <property type="match status" value="1"/>
</dbReference>
<dbReference type="InterPro" id="IPR004839">
    <property type="entry name" value="Aminotransferase_I/II_large"/>
</dbReference>
<gene>
    <name evidence="6" type="ORF">D5H78_17240</name>
</gene>